<dbReference type="InterPro" id="IPR001155">
    <property type="entry name" value="OxRdtase_FMN_N"/>
</dbReference>
<evidence type="ECO:0000313" key="4">
    <source>
        <dbReference type="EMBL" id="VDL69865.1"/>
    </source>
</evidence>
<proteinExistence type="predicted"/>
<gene>
    <name evidence="4" type="ORF">NBR_LOCUS6276</name>
</gene>
<evidence type="ECO:0000313" key="6">
    <source>
        <dbReference type="WBParaSite" id="NBR_0000627501-mRNA-1"/>
    </source>
</evidence>
<dbReference type="STRING" id="27835.A0A158QX61"/>
<dbReference type="PANTHER" id="PTHR43656">
    <property type="entry name" value="BINDING OXIDOREDUCTASE, PUTATIVE (AFU_ORTHOLOGUE AFUA_2G08260)-RELATED"/>
    <property type="match status" value="1"/>
</dbReference>
<dbReference type="EMBL" id="UYSL01019789">
    <property type="protein sequence ID" value="VDL69865.1"/>
    <property type="molecule type" value="Genomic_DNA"/>
</dbReference>
<name>A0A158QX61_NIPBR</name>
<reference evidence="6" key="1">
    <citation type="submission" date="2016-04" db="UniProtKB">
        <authorList>
            <consortium name="WormBaseParasite"/>
        </authorList>
    </citation>
    <scope>IDENTIFICATION</scope>
</reference>
<dbReference type="AlphaFoldDB" id="A0A158QX61"/>
<dbReference type="GO" id="GO:0010181">
    <property type="term" value="F:FMN binding"/>
    <property type="evidence" value="ECO:0007669"/>
    <property type="project" value="InterPro"/>
</dbReference>
<evidence type="ECO:0000256" key="1">
    <source>
        <dbReference type="ARBA" id="ARBA00022630"/>
    </source>
</evidence>
<evidence type="ECO:0000256" key="2">
    <source>
        <dbReference type="ARBA" id="ARBA00023002"/>
    </source>
</evidence>
<evidence type="ECO:0000259" key="3">
    <source>
        <dbReference type="Pfam" id="PF00724"/>
    </source>
</evidence>
<dbReference type="PANTHER" id="PTHR43656:SF5">
    <property type="entry name" value="NADH:FLAVIN OXIDOREDUCTASE_NADH OXIDASE N-TERMINAL DOMAIN-CONTAINING PROTEIN"/>
    <property type="match status" value="1"/>
</dbReference>
<keyword evidence="5" id="KW-1185">Reference proteome</keyword>
<dbReference type="InterPro" id="IPR051799">
    <property type="entry name" value="NADH_flavin_oxidoreductase"/>
</dbReference>
<dbReference type="SUPFAM" id="SSF51395">
    <property type="entry name" value="FMN-linked oxidoreductases"/>
    <property type="match status" value="1"/>
</dbReference>
<dbReference type="WBParaSite" id="NBR_0000627501-mRNA-1">
    <property type="protein sequence ID" value="NBR_0000627501-mRNA-1"/>
    <property type="gene ID" value="NBR_0000627501"/>
</dbReference>
<organism evidence="6">
    <name type="scientific">Nippostrongylus brasiliensis</name>
    <name type="common">Rat hookworm</name>
    <dbReference type="NCBI Taxonomy" id="27835"/>
    <lineage>
        <taxon>Eukaryota</taxon>
        <taxon>Metazoa</taxon>
        <taxon>Ecdysozoa</taxon>
        <taxon>Nematoda</taxon>
        <taxon>Chromadorea</taxon>
        <taxon>Rhabditida</taxon>
        <taxon>Rhabditina</taxon>
        <taxon>Rhabditomorpha</taxon>
        <taxon>Strongyloidea</taxon>
        <taxon>Heligmosomidae</taxon>
        <taxon>Nippostrongylus</taxon>
    </lineage>
</organism>
<dbReference type="Pfam" id="PF00724">
    <property type="entry name" value="Oxidored_FMN"/>
    <property type="match status" value="1"/>
</dbReference>
<reference evidence="4 5" key="2">
    <citation type="submission" date="2018-11" db="EMBL/GenBank/DDBJ databases">
        <authorList>
            <consortium name="Pathogen Informatics"/>
        </authorList>
    </citation>
    <scope>NUCLEOTIDE SEQUENCE [LARGE SCALE GENOMIC DNA]</scope>
</reference>
<keyword evidence="2" id="KW-0560">Oxidoreductase</keyword>
<accession>A0A158QX61</accession>
<evidence type="ECO:0000313" key="5">
    <source>
        <dbReference type="Proteomes" id="UP000271162"/>
    </source>
</evidence>
<dbReference type="GO" id="GO:0016491">
    <property type="term" value="F:oxidoreductase activity"/>
    <property type="evidence" value="ECO:0007669"/>
    <property type="project" value="UniProtKB-KW"/>
</dbReference>
<keyword evidence="1" id="KW-0285">Flavoprotein</keyword>
<dbReference type="Gene3D" id="3.20.20.70">
    <property type="entry name" value="Aldolase class I"/>
    <property type="match status" value="2"/>
</dbReference>
<protein>
    <submittedName>
        <fullName evidence="6">Oxidored_FMN domain-containing protein</fullName>
    </submittedName>
</protein>
<feature type="domain" description="NADH:flavin oxidoreductase/NADH oxidase N-terminal" evidence="3">
    <location>
        <begin position="69"/>
        <end position="314"/>
    </location>
</feature>
<dbReference type="OMA" id="CIGIKFN"/>
<dbReference type="Proteomes" id="UP000271162">
    <property type="component" value="Unassembled WGS sequence"/>
</dbReference>
<dbReference type="InterPro" id="IPR013785">
    <property type="entry name" value="Aldolase_TIM"/>
</dbReference>
<sequence>MGLQMSPTSGSGAVAQRLKQGICTAALTEILSTWDGKNLQERGIPTQALVNVYDKWGHGGYGMILTGNIQVSPAGRQTPLAVNAHPFSVSDIQLKGNPPLQLYGTPIALTEEQIKTEVVDRFVFAAKYAHKHGFDGVQLHSAHGYLLSSFLSPTTNNRTDKYGGSVENRFRVVREVYEAIRKEIPPTTGFIVGIKVNSVEFQDKGLGVEDAKAIGAMIEACGFDFVELSGGTLEKLAFAHLRESTKRREAFFLEFAQQVRECCGLFFQFSPYELGGFRTAPAMVLAVRDGSTDGIGLGRPATAEPDEVRHFKEAVNEYFKGAAELAARNEPVYKPMKYKNVVS</sequence>